<organism evidence="4 5">
    <name type="scientific">Lithospermum erythrorhizon</name>
    <name type="common">Purple gromwell</name>
    <name type="synonym">Lithospermum officinale var. erythrorhizon</name>
    <dbReference type="NCBI Taxonomy" id="34254"/>
    <lineage>
        <taxon>Eukaryota</taxon>
        <taxon>Viridiplantae</taxon>
        <taxon>Streptophyta</taxon>
        <taxon>Embryophyta</taxon>
        <taxon>Tracheophyta</taxon>
        <taxon>Spermatophyta</taxon>
        <taxon>Magnoliopsida</taxon>
        <taxon>eudicotyledons</taxon>
        <taxon>Gunneridae</taxon>
        <taxon>Pentapetalae</taxon>
        <taxon>asterids</taxon>
        <taxon>lamiids</taxon>
        <taxon>Boraginales</taxon>
        <taxon>Boraginaceae</taxon>
        <taxon>Boraginoideae</taxon>
        <taxon>Lithospermeae</taxon>
        <taxon>Lithospermum</taxon>
    </lineage>
</organism>
<feature type="compositionally biased region" description="Polar residues" evidence="1">
    <location>
        <begin position="108"/>
        <end position="117"/>
    </location>
</feature>
<comment type="caution">
    <text evidence="4">The sequence shown here is derived from an EMBL/GenBank/DDBJ whole genome shotgun (WGS) entry which is preliminary data.</text>
</comment>
<feature type="compositionally biased region" description="Basic and acidic residues" evidence="1">
    <location>
        <begin position="122"/>
        <end position="132"/>
    </location>
</feature>
<sequence length="917" mass="102949">MERPHYRESRCLTTIEEGNLLTQNYKVTRKHSGSYSYNDELARTDTMHMFNTVRGSSKFSTGEPMRKLLADEMSKEMESKRRSPSVVARLMGLDGLPSPRHGHRQQKRLSSNHQQKPLSKVVQKDDHLFDRHTSKRRSLDHKEFKDVYEDLEASHVATQHNPSKRISKLKKPEIHYLEQKLPISRPCNRDENLNSSAGLTGNIGSANLNDELLLKFRMNQDSLRVKHLQCNPSSSPHSHIAILKPLNSEKHESSAKAWNSMGECPCKKDGRSRRSRKDGLLLNPLNHQSSAKSPLVQSYESHVKHKLPMQIVVLKPRKSGDTMPSVLSPGFSHSYAAHSRHPSAENFGAAPRATSAFSEFQGISKPKCREAREIAKKITGQIKETIASFDSRPISSKYSKERGYAGDESSNDVCDSDSDCMSDIMAIKRGNLFGRNNQSRGSAMSSLTREAKKRLTEKWKMTNKYQSEETIAKGNTLGEMLELPEEKRSPGKLDVCNRKGDRTVGLASNNILCVWNGPSGISSKDGWTQNQAMSRSTASALGSKNRKRSGQRARPRARHVLTQDTMDHCKGSTVDGNISCIEGFSPKALRSSGKEHLSCQDKYVVNVESIPGTTCTLSKTKEKLELSEEHIMGSSDPESVVRLIPDMEGSEHDIRDTFVCDQEDSILQETSLVIAEEGPAPEPETSECFSEAEDLSPISVLETASSSSGCEGFGSVFDGLQELRKQLQLLKMDSTEESIIVANNDDYLPQIEEDHMLSTESWEDQYIVDLLSNSGLEKLHLHAFNAQWQSFQIPIGASVFDTLEKKYCHGKTQRSDRKLLFDRINSELPRIFLQDIDSCNPVKPRNFDTNWQNHGLKDELKTLLASKEKGTEASTPMKILDIETEWSSYRDGICMIGKDIEKILTDELIMDIVSPYN</sequence>
<dbReference type="Proteomes" id="UP001454036">
    <property type="component" value="Unassembled WGS sequence"/>
</dbReference>
<protein>
    <recommendedName>
        <fullName evidence="6">DUF4378 domain-containing protein</fullName>
    </recommendedName>
</protein>
<gene>
    <name evidence="4" type="ORF">LIER_20092</name>
</gene>
<accession>A0AAV3QK66</accession>
<name>A0AAV3QK66_LITER</name>
<proteinExistence type="predicted"/>
<feature type="domain" description="DUF3741" evidence="3">
    <location>
        <begin position="78"/>
        <end position="98"/>
    </location>
</feature>
<dbReference type="Pfam" id="PF14309">
    <property type="entry name" value="DUF4378"/>
    <property type="match status" value="1"/>
</dbReference>
<evidence type="ECO:0000313" key="4">
    <source>
        <dbReference type="EMBL" id="GAA0164467.1"/>
    </source>
</evidence>
<feature type="region of interest" description="Disordered" evidence="1">
    <location>
        <begin position="524"/>
        <end position="555"/>
    </location>
</feature>
<evidence type="ECO:0000313" key="5">
    <source>
        <dbReference type="Proteomes" id="UP001454036"/>
    </source>
</evidence>
<feature type="region of interest" description="Disordered" evidence="1">
    <location>
        <begin position="253"/>
        <end position="294"/>
    </location>
</feature>
<keyword evidence="5" id="KW-1185">Reference proteome</keyword>
<reference evidence="4 5" key="1">
    <citation type="submission" date="2024-01" db="EMBL/GenBank/DDBJ databases">
        <title>The complete chloroplast genome sequence of Lithospermum erythrorhizon: insights into the phylogenetic relationship among Boraginaceae species and the maternal lineages of purple gromwells.</title>
        <authorList>
            <person name="Okada T."/>
            <person name="Watanabe K."/>
        </authorList>
    </citation>
    <scope>NUCLEOTIDE SEQUENCE [LARGE SCALE GENOMIC DNA]</scope>
</reference>
<dbReference type="PANTHER" id="PTHR46836:SF8">
    <property type="entry name" value="AFADIN"/>
    <property type="match status" value="1"/>
</dbReference>
<feature type="compositionally biased region" description="Basic residues" evidence="1">
    <location>
        <begin position="544"/>
        <end position="555"/>
    </location>
</feature>
<dbReference type="Pfam" id="PF14383">
    <property type="entry name" value="VARLMGL"/>
    <property type="match status" value="1"/>
</dbReference>
<dbReference type="PANTHER" id="PTHR46836">
    <property type="entry name" value="AFADIN"/>
    <property type="match status" value="1"/>
</dbReference>
<feature type="domain" description="DUF4378" evidence="2">
    <location>
        <begin position="765"/>
        <end position="909"/>
    </location>
</feature>
<dbReference type="InterPro" id="IPR025486">
    <property type="entry name" value="DUF4378"/>
</dbReference>
<evidence type="ECO:0000259" key="3">
    <source>
        <dbReference type="Pfam" id="PF14383"/>
    </source>
</evidence>
<feature type="compositionally biased region" description="Polar residues" evidence="1">
    <location>
        <begin position="524"/>
        <end position="542"/>
    </location>
</feature>
<dbReference type="InterPro" id="IPR032795">
    <property type="entry name" value="DUF3741-assoc"/>
</dbReference>
<feature type="region of interest" description="Disordered" evidence="1">
    <location>
        <begin position="92"/>
        <end position="134"/>
    </location>
</feature>
<dbReference type="EMBL" id="BAABME010005052">
    <property type="protein sequence ID" value="GAA0164467.1"/>
    <property type="molecule type" value="Genomic_DNA"/>
</dbReference>
<feature type="compositionally biased region" description="Polar residues" evidence="1">
    <location>
        <begin position="285"/>
        <end position="294"/>
    </location>
</feature>
<evidence type="ECO:0000259" key="2">
    <source>
        <dbReference type="Pfam" id="PF14309"/>
    </source>
</evidence>
<dbReference type="AlphaFoldDB" id="A0AAV3QK66"/>
<evidence type="ECO:0000256" key="1">
    <source>
        <dbReference type="SAM" id="MobiDB-lite"/>
    </source>
</evidence>
<evidence type="ECO:0008006" key="6">
    <source>
        <dbReference type="Google" id="ProtNLM"/>
    </source>
</evidence>